<name>A0A853AC94_9PSEU</name>
<evidence type="ECO:0000313" key="2">
    <source>
        <dbReference type="EMBL" id="NYI81735.1"/>
    </source>
</evidence>
<sequence length="50" mass="5537">MHHDGIARRPAPTAGVRISRRAGTRPIRSTTKHRDPRREPCATAPARRAA</sequence>
<protein>
    <submittedName>
        <fullName evidence="2">Uncharacterized protein</fullName>
    </submittedName>
</protein>
<organism evidence="2 3">
    <name type="scientific">Saccharopolyspora hordei</name>
    <dbReference type="NCBI Taxonomy" id="1838"/>
    <lineage>
        <taxon>Bacteria</taxon>
        <taxon>Bacillati</taxon>
        <taxon>Actinomycetota</taxon>
        <taxon>Actinomycetes</taxon>
        <taxon>Pseudonocardiales</taxon>
        <taxon>Pseudonocardiaceae</taxon>
        <taxon>Saccharopolyspora</taxon>
    </lineage>
</organism>
<proteinExistence type="predicted"/>
<dbReference type="AlphaFoldDB" id="A0A853AC94"/>
<keyword evidence="3" id="KW-1185">Reference proteome</keyword>
<accession>A0A853AC94</accession>
<dbReference type="EMBL" id="JACCFJ010000001">
    <property type="protein sequence ID" value="NYI81735.1"/>
    <property type="molecule type" value="Genomic_DNA"/>
</dbReference>
<evidence type="ECO:0000313" key="3">
    <source>
        <dbReference type="Proteomes" id="UP000587002"/>
    </source>
</evidence>
<evidence type="ECO:0000256" key="1">
    <source>
        <dbReference type="SAM" id="MobiDB-lite"/>
    </source>
</evidence>
<reference evidence="2 3" key="1">
    <citation type="submission" date="2020-07" db="EMBL/GenBank/DDBJ databases">
        <title>Sequencing the genomes of 1000 actinobacteria strains.</title>
        <authorList>
            <person name="Klenk H.-P."/>
        </authorList>
    </citation>
    <scope>NUCLEOTIDE SEQUENCE [LARGE SCALE GENOMIC DNA]</scope>
    <source>
        <strain evidence="2 3">DSM 44065</strain>
    </source>
</reference>
<dbReference type="Proteomes" id="UP000587002">
    <property type="component" value="Unassembled WGS sequence"/>
</dbReference>
<feature type="region of interest" description="Disordered" evidence="1">
    <location>
        <begin position="1"/>
        <end position="50"/>
    </location>
</feature>
<comment type="caution">
    <text evidence="2">The sequence shown here is derived from an EMBL/GenBank/DDBJ whole genome shotgun (WGS) entry which is preliminary data.</text>
</comment>
<gene>
    <name evidence="2" type="ORF">HNR68_000365</name>
</gene>